<dbReference type="AlphaFoldDB" id="A0A2A2K6W0"/>
<dbReference type="PANTHER" id="PTHR46295:SF1">
    <property type="entry name" value="ENDOPLASMIC RETICULUM RESIDENT PROTEIN 44"/>
    <property type="match status" value="1"/>
</dbReference>
<feature type="chain" id="PRO_5012177845" description="Thioredoxin domain-containing protein" evidence="2">
    <location>
        <begin position="22"/>
        <end position="397"/>
    </location>
</feature>
<organism evidence="4 5">
    <name type="scientific">Diploscapter pachys</name>
    <dbReference type="NCBI Taxonomy" id="2018661"/>
    <lineage>
        <taxon>Eukaryota</taxon>
        <taxon>Metazoa</taxon>
        <taxon>Ecdysozoa</taxon>
        <taxon>Nematoda</taxon>
        <taxon>Chromadorea</taxon>
        <taxon>Rhabditida</taxon>
        <taxon>Rhabditina</taxon>
        <taxon>Rhabditomorpha</taxon>
        <taxon>Rhabditoidea</taxon>
        <taxon>Rhabditidae</taxon>
        <taxon>Diploscapter</taxon>
    </lineage>
</organism>
<dbReference type="GO" id="GO:0005793">
    <property type="term" value="C:endoplasmic reticulum-Golgi intermediate compartment"/>
    <property type="evidence" value="ECO:0007669"/>
    <property type="project" value="TreeGrafter"/>
</dbReference>
<feature type="signal peptide" evidence="2">
    <location>
        <begin position="1"/>
        <end position="21"/>
    </location>
</feature>
<dbReference type="Gene3D" id="3.40.30.10">
    <property type="entry name" value="Glutaredoxin"/>
    <property type="match status" value="3"/>
</dbReference>
<keyword evidence="2" id="KW-0732">Signal</keyword>
<dbReference type="Proteomes" id="UP000218231">
    <property type="component" value="Unassembled WGS sequence"/>
</dbReference>
<feature type="compositionally biased region" description="Polar residues" evidence="1">
    <location>
        <begin position="356"/>
        <end position="367"/>
    </location>
</feature>
<dbReference type="EMBL" id="LIAE01009483">
    <property type="protein sequence ID" value="PAV69632.1"/>
    <property type="molecule type" value="Genomic_DNA"/>
</dbReference>
<evidence type="ECO:0000256" key="2">
    <source>
        <dbReference type="SAM" id="SignalP"/>
    </source>
</evidence>
<dbReference type="GO" id="GO:0003756">
    <property type="term" value="F:protein disulfide isomerase activity"/>
    <property type="evidence" value="ECO:0007669"/>
    <property type="project" value="TreeGrafter"/>
</dbReference>
<dbReference type="PROSITE" id="PS51352">
    <property type="entry name" value="THIOREDOXIN_2"/>
    <property type="match status" value="1"/>
</dbReference>
<reference evidence="4 5" key="1">
    <citation type="journal article" date="2017" name="Curr. Biol.">
        <title>Genome architecture and evolution of a unichromosomal asexual nematode.</title>
        <authorList>
            <person name="Fradin H."/>
            <person name="Zegar C."/>
            <person name="Gutwein M."/>
            <person name="Lucas J."/>
            <person name="Kovtun M."/>
            <person name="Corcoran D."/>
            <person name="Baugh L.R."/>
            <person name="Kiontke K."/>
            <person name="Gunsalus K."/>
            <person name="Fitch D.H."/>
            <person name="Piano F."/>
        </authorList>
    </citation>
    <scope>NUCLEOTIDE SEQUENCE [LARGE SCALE GENOMIC DNA]</scope>
    <source>
        <strain evidence="4">PF1309</strain>
    </source>
</reference>
<protein>
    <recommendedName>
        <fullName evidence="3">Thioredoxin domain-containing protein</fullName>
    </recommendedName>
</protein>
<dbReference type="SUPFAM" id="SSF52833">
    <property type="entry name" value="Thioredoxin-like"/>
    <property type="match status" value="3"/>
</dbReference>
<sequence length="397" mass="45523">MRLYLFILALSLCVFSTFVKAEVTPLTNQNIDGILTGNEIVFVNFYADWCRFSQQLKPIYEQASNNFKDRPTGKVMWASVDADRNPDIASKYHVNKYPTLKLFRYGELIKREYRSARSVDALTEYINHQLEESLKPVTSKAQLDEKLNNAKKGFIGYFPQLAGTEFENLRKVAAALREECDFFAASGPEFHEVTQGGPKLTFRSQGTGDSVDFTGDWQTFEYMKQWISDKCISLIREITFQNAEELTEEGLPFLILFKHPDDKTSEKEFTENVIREIPDQTRAINALVADGVKFAHPLHHMGKTEKDLPVIAIDSFRHMYLFPNYADSKVPGKLRQFVLDLHSGKLHREFHHGPDPTQTDPSAPQQQKVEEETEAPPSVFQKLKPDGNRYTLLKEEL</sequence>
<accession>A0A2A2K6W0</accession>
<comment type="caution">
    <text evidence="4">The sequence shown here is derived from an EMBL/GenBank/DDBJ whole genome shotgun (WGS) entry which is preliminary data.</text>
</comment>
<feature type="domain" description="Thioredoxin" evidence="3">
    <location>
        <begin position="17"/>
        <end position="131"/>
    </location>
</feature>
<feature type="region of interest" description="Disordered" evidence="1">
    <location>
        <begin position="347"/>
        <end position="387"/>
    </location>
</feature>
<dbReference type="Pfam" id="PF13848">
    <property type="entry name" value="Thioredoxin_6"/>
    <property type="match status" value="1"/>
</dbReference>
<evidence type="ECO:0000256" key="1">
    <source>
        <dbReference type="SAM" id="MobiDB-lite"/>
    </source>
</evidence>
<evidence type="ECO:0000313" key="5">
    <source>
        <dbReference type="Proteomes" id="UP000218231"/>
    </source>
</evidence>
<dbReference type="PANTHER" id="PTHR46295">
    <property type="entry name" value="ENDOPLASMIC RETICULUM RESIDENT PROTEIN 44"/>
    <property type="match status" value="1"/>
</dbReference>
<evidence type="ECO:0000259" key="3">
    <source>
        <dbReference type="PROSITE" id="PS51352"/>
    </source>
</evidence>
<keyword evidence="5" id="KW-1185">Reference proteome</keyword>
<dbReference type="InterPro" id="IPR036249">
    <property type="entry name" value="Thioredoxin-like_sf"/>
</dbReference>
<evidence type="ECO:0000313" key="4">
    <source>
        <dbReference type="EMBL" id="PAV69632.1"/>
    </source>
</evidence>
<dbReference type="STRING" id="2018661.A0A2A2K6W0"/>
<name>A0A2A2K6W0_9BILA</name>
<dbReference type="InterPro" id="IPR013766">
    <property type="entry name" value="Thioredoxin_domain"/>
</dbReference>
<dbReference type="GO" id="GO:0006457">
    <property type="term" value="P:protein folding"/>
    <property type="evidence" value="ECO:0007669"/>
    <property type="project" value="TreeGrafter"/>
</dbReference>
<proteinExistence type="predicted"/>
<dbReference type="OrthoDB" id="294696at2759"/>
<gene>
    <name evidence="4" type="ORF">WR25_25046</name>
</gene>
<dbReference type="InterPro" id="IPR052643">
    <property type="entry name" value="ERP44"/>
</dbReference>
<dbReference type="Pfam" id="PF00085">
    <property type="entry name" value="Thioredoxin"/>
    <property type="match status" value="1"/>
</dbReference>
<dbReference type="GO" id="GO:0005789">
    <property type="term" value="C:endoplasmic reticulum membrane"/>
    <property type="evidence" value="ECO:0007669"/>
    <property type="project" value="TreeGrafter"/>
</dbReference>